<protein>
    <recommendedName>
        <fullName evidence="2">Tumor protein p53-inducible protein 11</fullName>
    </recommendedName>
    <alternativeName>
        <fullName evidence="7">p53-induced gene 11 protein</fullName>
    </alternativeName>
</protein>
<evidence type="ECO:0000256" key="5">
    <source>
        <dbReference type="ARBA" id="ARBA00022989"/>
    </source>
</evidence>
<keyword evidence="4" id="KW-0812">Transmembrane</keyword>
<feature type="region of interest" description="Disordered" evidence="8">
    <location>
        <begin position="184"/>
        <end position="210"/>
    </location>
</feature>
<keyword evidence="5" id="KW-1133">Transmembrane helix</keyword>
<keyword evidence="6" id="KW-0472">Membrane</keyword>
<evidence type="ECO:0000256" key="3">
    <source>
        <dbReference type="ARBA" id="ARBA00022553"/>
    </source>
</evidence>
<keyword evidence="3" id="KW-0597">Phosphoprotein</keyword>
<dbReference type="PANTHER" id="PTHR31584">
    <property type="entry name" value="TUMOR PROTEIN P53-INDUCIBLE PROTEIN 11"/>
    <property type="match status" value="1"/>
</dbReference>
<dbReference type="GO" id="GO:0016020">
    <property type="term" value="C:membrane"/>
    <property type="evidence" value="ECO:0007669"/>
    <property type="project" value="UniProtKB-SubCell"/>
</dbReference>
<evidence type="ECO:0000256" key="4">
    <source>
        <dbReference type="ARBA" id="ARBA00022692"/>
    </source>
</evidence>
<evidence type="ECO:0000313" key="9">
    <source>
        <dbReference type="Ensembl" id="ENSSSCP00060036094.1"/>
    </source>
</evidence>
<dbReference type="PANTHER" id="PTHR31584:SF1">
    <property type="entry name" value="TUMOR PROTEIN P53-INDUCIBLE PROTEIN 11"/>
    <property type="match status" value="1"/>
</dbReference>
<dbReference type="Pfam" id="PF14936">
    <property type="entry name" value="p53-inducible11"/>
    <property type="match status" value="1"/>
</dbReference>
<dbReference type="Ensembl" id="ENSSSCT00060083270.1">
    <property type="protein sequence ID" value="ENSSSCP00060036094.1"/>
    <property type="gene ID" value="ENSSSCG00060061008.1"/>
</dbReference>
<organism evidence="9 10">
    <name type="scientific">Sus scrofa</name>
    <name type="common">Pig</name>
    <dbReference type="NCBI Taxonomy" id="9823"/>
    <lineage>
        <taxon>Eukaryota</taxon>
        <taxon>Metazoa</taxon>
        <taxon>Chordata</taxon>
        <taxon>Craniata</taxon>
        <taxon>Vertebrata</taxon>
        <taxon>Euteleostomi</taxon>
        <taxon>Mammalia</taxon>
        <taxon>Eutheria</taxon>
        <taxon>Laurasiatheria</taxon>
        <taxon>Artiodactyla</taxon>
        <taxon>Suina</taxon>
        <taxon>Suidae</taxon>
        <taxon>Sus</taxon>
    </lineage>
</organism>
<reference evidence="9" key="1">
    <citation type="submission" date="2025-08" db="UniProtKB">
        <authorList>
            <consortium name="Ensembl"/>
        </authorList>
    </citation>
    <scope>IDENTIFICATION</scope>
</reference>
<accession>A0A8D1W9A2</accession>
<proteinExistence type="predicted"/>
<evidence type="ECO:0000256" key="6">
    <source>
        <dbReference type="ARBA" id="ARBA00023136"/>
    </source>
</evidence>
<dbReference type="InterPro" id="IPR028266">
    <property type="entry name" value="TP53I11"/>
</dbReference>
<evidence type="ECO:0000256" key="1">
    <source>
        <dbReference type="ARBA" id="ARBA00004141"/>
    </source>
</evidence>
<dbReference type="AlphaFoldDB" id="A0A8D1W9A2"/>
<evidence type="ECO:0000256" key="7">
    <source>
        <dbReference type="ARBA" id="ARBA00032100"/>
    </source>
</evidence>
<dbReference type="Proteomes" id="UP000694723">
    <property type="component" value="Unplaced"/>
</dbReference>
<comment type="subcellular location">
    <subcellularLocation>
        <location evidence="1">Membrane</location>
        <topology evidence="1">Multi-pass membrane protein</topology>
    </subcellularLocation>
</comment>
<sequence length="210" mass="23120">MIWILKTSEQPPPLRKKHSPDRPTSETRKSLGVGGRTTRARSLLQDQPGPGQWNQVRASGAFGAQGLAVRFCVLLSGGHCHHRPRLPDRLYQGGFRGAHVTSKILPPPRPLHRGAVLSIFLIVWDAFYTAEKVISRWTLLTEACEFGVQGLAVTATLPETGLGPLHPILPPPPSRLLFLGPWASGSPRQTPMEEPESRGRRPIFLEEAVD</sequence>
<name>A0A8D1W9A2_PIG</name>
<feature type="compositionally biased region" description="Basic and acidic residues" evidence="8">
    <location>
        <begin position="20"/>
        <end position="29"/>
    </location>
</feature>
<evidence type="ECO:0000256" key="8">
    <source>
        <dbReference type="SAM" id="MobiDB-lite"/>
    </source>
</evidence>
<feature type="region of interest" description="Disordered" evidence="8">
    <location>
        <begin position="1"/>
        <end position="51"/>
    </location>
</feature>
<evidence type="ECO:0000313" key="10">
    <source>
        <dbReference type="Proteomes" id="UP000694723"/>
    </source>
</evidence>
<evidence type="ECO:0000256" key="2">
    <source>
        <dbReference type="ARBA" id="ARBA00019449"/>
    </source>
</evidence>